<accession>A0AAI9EFF0</accession>
<feature type="region of interest" description="Disordered" evidence="1">
    <location>
        <begin position="83"/>
        <end position="108"/>
    </location>
</feature>
<sequence>MSSSAEGSHPSEDPSTEQAVDLGSSDENDQDGQSYPQWRSKESKGKNPAKPKNASTFQKGKEVYVYQGRALLGPYKITHVYSDGTYDLGNGPGGASKTRVEQEDLKAA</sequence>
<feature type="compositionally biased region" description="Basic and acidic residues" evidence="1">
    <location>
        <begin position="98"/>
        <end position="108"/>
    </location>
</feature>
<evidence type="ECO:0000313" key="2">
    <source>
        <dbReference type="EMBL" id="CAK4034150.1"/>
    </source>
</evidence>
<protein>
    <submittedName>
        <fullName evidence="2">Uncharacterized protein</fullName>
    </submittedName>
</protein>
<gene>
    <name evidence="2" type="ORF">LECACI_7A009308</name>
</gene>
<feature type="region of interest" description="Disordered" evidence="1">
    <location>
        <begin position="1"/>
        <end position="61"/>
    </location>
</feature>
<comment type="caution">
    <text evidence="2">The sequence shown here is derived from an EMBL/GenBank/DDBJ whole genome shotgun (WGS) entry which is preliminary data.</text>
</comment>
<dbReference type="EMBL" id="CAVMBE010000106">
    <property type="protein sequence ID" value="CAK4034150.1"/>
    <property type="molecule type" value="Genomic_DNA"/>
</dbReference>
<name>A0AAI9EFF0_9PEZI</name>
<evidence type="ECO:0000313" key="3">
    <source>
        <dbReference type="Proteomes" id="UP001296104"/>
    </source>
</evidence>
<dbReference type="Proteomes" id="UP001296104">
    <property type="component" value="Unassembled WGS sequence"/>
</dbReference>
<reference evidence="2" key="1">
    <citation type="submission" date="2023-11" db="EMBL/GenBank/DDBJ databases">
        <authorList>
            <person name="Alioto T."/>
            <person name="Alioto T."/>
            <person name="Gomez Garrido J."/>
        </authorList>
    </citation>
    <scope>NUCLEOTIDE SEQUENCE</scope>
</reference>
<dbReference type="AlphaFoldDB" id="A0AAI9EFF0"/>
<proteinExistence type="predicted"/>
<organism evidence="2 3">
    <name type="scientific">Lecanosticta acicola</name>
    <dbReference type="NCBI Taxonomy" id="111012"/>
    <lineage>
        <taxon>Eukaryota</taxon>
        <taxon>Fungi</taxon>
        <taxon>Dikarya</taxon>
        <taxon>Ascomycota</taxon>
        <taxon>Pezizomycotina</taxon>
        <taxon>Dothideomycetes</taxon>
        <taxon>Dothideomycetidae</taxon>
        <taxon>Mycosphaerellales</taxon>
        <taxon>Mycosphaerellaceae</taxon>
        <taxon>Lecanosticta</taxon>
    </lineage>
</organism>
<keyword evidence="3" id="KW-1185">Reference proteome</keyword>
<evidence type="ECO:0000256" key="1">
    <source>
        <dbReference type="SAM" id="MobiDB-lite"/>
    </source>
</evidence>